<evidence type="ECO:0000313" key="11">
    <source>
        <dbReference type="Proteomes" id="UP000815325"/>
    </source>
</evidence>
<keyword evidence="8" id="KW-0012">Acyltransferase</keyword>
<evidence type="ECO:0000256" key="1">
    <source>
        <dbReference type="ARBA" id="ARBA00004370"/>
    </source>
</evidence>
<evidence type="ECO:0000256" key="2">
    <source>
        <dbReference type="ARBA" id="ARBA00008655"/>
    </source>
</evidence>
<organism evidence="10 11">
    <name type="scientific">Dunaliella salina</name>
    <name type="common">Green alga</name>
    <name type="synonym">Protococcus salinus</name>
    <dbReference type="NCBI Taxonomy" id="3046"/>
    <lineage>
        <taxon>Eukaryota</taxon>
        <taxon>Viridiplantae</taxon>
        <taxon>Chlorophyta</taxon>
        <taxon>core chlorophytes</taxon>
        <taxon>Chlorophyceae</taxon>
        <taxon>CS clade</taxon>
        <taxon>Chlamydomonadales</taxon>
        <taxon>Dunaliellaceae</taxon>
        <taxon>Dunaliella</taxon>
    </lineage>
</organism>
<evidence type="ECO:0000256" key="7">
    <source>
        <dbReference type="ARBA" id="ARBA00023136"/>
    </source>
</evidence>
<feature type="domain" description="Phospholipid/glycerol acyltransferase" evidence="9">
    <location>
        <begin position="156"/>
        <end position="263"/>
    </location>
</feature>
<dbReference type="SMART" id="SM00563">
    <property type="entry name" value="PlsC"/>
    <property type="match status" value="1"/>
</dbReference>
<gene>
    <name evidence="10" type="ORF">DUNSADRAFT_11913</name>
</gene>
<keyword evidence="6" id="KW-0443">Lipid metabolism</keyword>
<keyword evidence="11" id="KW-1185">Reference proteome</keyword>
<comment type="subcellular location">
    <subcellularLocation>
        <location evidence="1">Membrane</location>
    </subcellularLocation>
</comment>
<dbReference type="PANTHER" id="PTHR23063">
    <property type="entry name" value="PHOSPHOLIPID ACYLTRANSFERASE"/>
    <property type="match status" value="1"/>
</dbReference>
<dbReference type="Pfam" id="PF01553">
    <property type="entry name" value="Acyltransferase"/>
    <property type="match status" value="1"/>
</dbReference>
<evidence type="ECO:0000256" key="4">
    <source>
        <dbReference type="ARBA" id="ARBA00022692"/>
    </source>
</evidence>
<comment type="caution">
    <text evidence="10">The sequence shown here is derived from an EMBL/GenBank/DDBJ whole genome shotgun (WGS) entry which is preliminary data.</text>
</comment>
<evidence type="ECO:0000256" key="5">
    <source>
        <dbReference type="ARBA" id="ARBA00022989"/>
    </source>
</evidence>
<keyword evidence="5" id="KW-1133">Transmembrane helix</keyword>
<evidence type="ECO:0000256" key="6">
    <source>
        <dbReference type="ARBA" id="ARBA00023098"/>
    </source>
</evidence>
<protein>
    <recommendedName>
        <fullName evidence="9">Phospholipid/glycerol acyltransferase domain-containing protein</fullName>
    </recommendedName>
</protein>
<dbReference type="EMBL" id="MU069885">
    <property type="protein sequence ID" value="KAF5832270.1"/>
    <property type="molecule type" value="Genomic_DNA"/>
</dbReference>
<reference evidence="10" key="1">
    <citation type="submission" date="2017-08" db="EMBL/GenBank/DDBJ databases">
        <authorList>
            <person name="Polle J.E."/>
            <person name="Barry K."/>
            <person name="Cushman J."/>
            <person name="Schmutz J."/>
            <person name="Tran D."/>
            <person name="Hathwaick L.T."/>
            <person name="Yim W.C."/>
            <person name="Jenkins J."/>
            <person name="Mckie-Krisberg Z.M."/>
            <person name="Prochnik S."/>
            <person name="Lindquist E."/>
            <person name="Dockter R.B."/>
            <person name="Adam C."/>
            <person name="Molina H."/>
            <person name="Bunkerborg J."/>
            <person name="Jin E."/>
            <person name="Buchheim M."/>
            <person name="Magnuson J."/>
        </authorList>
    </citation>
    <scope>NUCLEOTIDE SEQUENCE</scope>
    <source>
        <strain evidence="10">CCAP 19/18</strain>
    </source>
</reference>
<sequence length="356" mass="39332">MLAASTLPLAYTTQSSHRGLAQCKPGLTPCQHRARKLLPATRVGLDERMESQPAAPAWQHLQHKHTQQQPPHQQAAIQPEVPQIFDYEHFPRVDLPMLAYFPLGVALAFSRVLLWVLCIAIDLPVFRNRNVVDAYLALLGVKVTWHNLHLLPKGFHVMVSNHTNCGDLMALFTLPQRYIHLISPAIPAKAMNTQNLPVVLRPAVLDTYDAIAAESAESSSASPVHLFPEGAMTNGAGMLQFSRGFTKFSRPGTPVVPVALKTHIPWGIRTHTLTSSFALNLLLYSFCPQVHIEAVVLPPMVQGQGDGGAHEGEGRGAFVKRVQGAIAEHLNVPITDVTIHQKRQMMREYEKKRRGA</sequence>
<keyword evidence="7" id="KW-0472">Membrane</keyword>
<evidence type="ECO:0000313" key="10">
    <source>
        <dbReference type="EMBL" id="KAF5832270.1"/>
    </source>
</evidence>
<evidence type="ECO:0000256" key="8">
    <source>
        <dbReference type="ARBA" id="ARBA00023315"/>
    </source>
</evidence>
<dbReference type="InterPro" id="IPR002123">
    <property type="entry name" value="Plipid/glycerol_acylTrfase"/>
</dbReference>
<dbReference type="SUPFAM" id="SSF69593">
    <property type="entry name" value="Glycerol-3-phosphate (1)-acyltransferase"/>
    <property type="match status" value="1"/>
</dbReference>
<keyword evidence="4" id="KW-0812">Transmembrane</keyword>
<accession>A0ABQ7GCD1</accession>
<proteinExistence type="inferred from homology"/>
<dbReference type="Proteomes" id="UP000815325">
    <property type="component" value="Unassembled WGS sequence"/>
</dbReference>
<comment type="similarity">
    <text evidence="2">Belongs to the 1-acyl-sn-glycerol-3-phosphate acyltransferase family.</text>
</comment>
<name>A0ABQ7GCD1_DUNSA</name>
<evidence type="ECO:0000256" key="3">
    <source>
        <dbReference type="ARBA" id="ARBA00022679"/>
    </source>
</evidence>
<keyword evidence="3" id="KW-0808">Transferase</keyword>
<dbReference type="PANTHER" id="PTHR23063:SF52">
    <property type="entry name" value="LYSOPHOSPHATIDYLCHOLINE ACYLTRANSFERASE"/>
    <property type="match status" value="1"/>
</dbReference>
<evidence type="ECO:0000259" key="9">
    <source>
        <dbReference type="SMART" id="SM00563"/>
    </source>
</evidence>